<dbReference type="RefSeq" id="WP_308372569.1">
    <property type="nucleotide sequence ID" value="NZ_CP133191.1"/>
</dbReference>
<dbReference type="EMBL" id="CP133191">
    <property type="protein sequence ID" value="WMN03141.1"/>
    <property type="molecule type" value="Genomic_DNA"/>
</dbReference>
<dbReference type="InterPro" id="IPR011010">
    <property type="entry name" value="DNA_brk_join_enz"/>
</dbReference>
<evidence type="ECO:0000313" key="9">
    <source>
        <dbReference type="Proteomes" id="UP001230933"/>
    </source>
</evidence>
<dbReference type="GO" id="GO:0003677">
    <property type="term" value="F:DNA binding"/>
    <property type="evidence" value="ECO:0007669"/>
    <property type="project" value="UniProtKB-UniRule"/>
</dbReference>
<dbReference type="Gene3D" id="1.10.443.10">
    <property type="entry name" value="Intergrase catalytic core"/>
    <property type="match status" value="1"/>
</dbReference>
<dbReference type="GO" id="GO:0006310">
    <property type="term" value="P:DNA recombination"/>
    <property type="evidence" value="ECO:0007669"/>
    <property type="project" value="UniProtKB-KW"/>
</dbReference>
<sequence>MSADDVPIAPIQSYLEDLVARDFSDGTVRSYAYALLRWWRWLRLHQCKWNQANPTLLCNFVLWLMTAQKPQAFARTLLKDTAGSINSVTGKMHLDDGYHPRTIRHSNAVIRSFYTYTIETGTGPLLNPVQLARSGTRPNAHHNVLEDFRPSGRIRYNPPIPKRRPRTMNDKQSRDVFAALGSNRDRAILAIALSNGARASEILGLKGADIAWGEQLVRVIRKESRDEQWLPVSAESMIWLRLYLNERDHVAPTDSVWQTIRKRSRGSTLTHRPLSYEALRAVFRRLNTMLGNWSMHDLRHTAALRMSRDRI</sequence>
<evidence type="ECO:0000256" key="3">
    <source>
        <dbReference type="ARBA" id="ARBA00023172"/>
    </source>
</evidence>
<geneLocation type="plasmid" evidence="7 9">
    <name>pMGMM8_1</name>
</geneLocation>
<evidence type="ECO:0000256" key="4">
    <source>
        <dbReference type="PROSITE-ProRule" id="PRU01248"/>
    </source>
</evidence>
<keyword evidence="1" id="KW-0229">DNA integration</keyword>
<dbReference type="SUPFAM" id="SSF56349">
    <property type="entry name" value="DNA breaking-rejoining enzymes"/>
    <property type="match status" value="1"/>
</dbReference>
<dbReference type="PROSITE" id="PS51898">
    <property type="entry name" value="TYR_RECOMBINASE"/>
    <property type="match status" value="1"/>
</dbReference>
<feature type="domain" description="Core-binding (CB)" evidence="6">
    <location>
        <begin position="5"/>
        <end position="118"/>
    </location>
</feature>
<dbReference type="PANTHER" id="PTHR30349">
    <property type="entry name" value="PHAGE INTEGRASE-RELATED"/>
    <property type="match status" value="1"/>
</dbReference>
<evidence type="ECO:0000313" key="8">
    <source>
        <dbReference type="EMBL" id="WMN03234.1"/>
    </source>
</evidence>
<geneLocation type="plasmid" evidence="8 9">
    <name>pMGMM8_3</name>
</geneLocation>
<reference evidence="7" key="1">
    <citation type="submission" date="2023-08" db="EMBL/GenBank/DDBJ databases">
        <title>Isolation and Characterization of Rhodococcus erythropolis MGMM8.</title>
        <authorList>
            <person name="Diabankana R.G.C."/>
            <person name="Afordoanyi D.M."/>
            <person name="Validov S.Z."/>
        </authorList>
    </citation>
    <scope>NUCLEOTIDE SEQUENCE</scope>
    <source>
        <strain evidence="7">MGMM8</strain>
        <plasmid evidence="7">pMGMM8_1</plasmid>
        <plasmid evidence="8">pMGMM8_3</plasmid>
    </source>
</reference>
<dbReference type="InterPro" id="IPR004107">
    <property type="entry name" value="Integrase_SAM-like_N"/>
</dbReference>
<dbReference type="AlphaFoldDB" id="A0AAX3ZZS6"/>
<name>A0AAX3ZZS6_RHOER</name>
<dbReference type="InterPro" id="IPR002104">
    <property type="entry name" value="Integrase_catalytic"/>
</dbReference>
<keyword evidence="2 4" id="KW-0238">DNA-binding</keyword>
<gene>
    <name evidence="7" type="ORF">QIE55_32575</name>
    <name evidence="8" type="ORF">QIE55_33165</name>
</gene>
<evidence type="ECO:0000259" key="6">
    <source>
        <dbReference type="PROSITE" id="PS51900"/>
    </source>
</evidence>
<evidence type="ECO:0000259" key="5">
    <source>
        <dbReference type="PROSITE" id="PS51898"/>
    </source>
</evidence>
<dbReference type="EMBL" id="CP133193">
    <property type="protein sequence ID" value="WMN03234.1"/>
    <property type="molecule type" value="Genomic_DNA"/>
</dbReference>
<dbReference type="InterPro" id="IPR010998">
    <property type="entry name" value="Integrase_recombinase_N"/>
</dbReference>
<dbReference type="GO" id="GO:0015074">
    <property type="term" value="P:DNA integration"/>
    <property type="evidence" value="ECO:0007669"/>
    <property type="project" value="UniProtKB-KW"/>
</dbReference>
<keyword evidence="3" id="KW-0233">DNA recombination</keyword>
<feature type="domain" description="Tyr recombinase" evidence="5">
    <location>
        <begin position="163"/>
        <end position="311"/>
    </location>
</feature>
<accession>A0AAX3ZZS6</accession>
<dbReference type="CDD" id="cd00397">
    <property type="entry name" value="DNA_BRE_C"/>
    <property type="match status" value="1"/>
</dbReference>
<dbReference type="Proteomes" id="UP001230933">
    <property type="component" value="Plasmid pMGMM8_3"/>
</dbReference>
<dbReference type="InterPro" id="IPR050090">
    <property type="entry name" value="Tyrosine_recombinase_XerCD"/>
</dbReference>
<evidence type="ECO:0000256" key="1">
    <source>
        <dbReference type="ARBA" id="ARBA00022908"/>
    </source>
</evidence>
<dbReference type="PANTHER" id="PTHR30349:SF81">
    <property type="entry name" value="TYROSINE RECOMBINASE XERC"/>
    <property type="match status" value="1"/>
</dbReference>
<evidence type="ECO:0000256" key="2">
    <source>
        <dbReference type="ARBA" id="ARBA00023125"/>
    </source>
</evidence>
<dbReference type="Proteomes" id="UP001230933">
    <property type="component" value="Plasmid pMGMM8_1"/>
</dbReference>
<keyword evidence="7" id="KW-0614">Plasmid</keyword>
<dbReference type="InterPro" id="IPR013762">
    <property type="entry name" value="Integrase-like_cat_sf"/>
</dbReference>
<organism evidence="7 9">
    <name type="scientific">Rhodococcus erythropolis</name>
    <name type="common">Arthrobacter picolinophilus</name>
    <dbReference type="NCBI Taxonomy" id="1833"/>
    <lineage>
        <taxon>Bacteria</taxon>
        <taxon>Bacillati</taxon>
        <taxon>Actinomycetota</taxon>
        <taxon>Actinomycetes</taxon>
        <taxon>Mycobacteriales</taxon>
        <taxon>Nocardiaceae</taxon>
        <taxon>Rhodococcus</taxon>
        <taxon>Rhodococcus erythropolis group</taxon>
    </lineage>
</organism>
<dbReference type="Pfam" id="PF02899">
    <property type="entry name" value="Phage_int_SAM_1"/>
    <property type="match status" value="1"/>
</dbReference>
<proteinExistence type="predicted"/>
<dbReference type="Gene3D" id="1.10.150.130">
    <property type="match status" value="1"/>
</dbReference>
<dbReference type="Pfam" id="PF00589">
    <property type="entry name" value="Phage_integrase"/>
    <property type="match status" value="1"/>
</dbReference>
<dbReference type="InterPro" id="IPR044068">
    <property type="entry name" value="CB"/>
</dbReference>
<evidence type="ECO:0000313" key="7">
    <source>
        <dbReference type="EMBL" id="WMN03141.1"/>
    </source>
</evidence>
<protein>
    <submittedName>
        <fullName evidence="7">Tyrosine-type recombinase/integrase</fullName>
    </submittedName>
</protein>
<dbReference type="PROSITE" id="PS51900">
    <property type="entry name" value="CB"/>
    <property type="match status" value="1"/>
</dbReference>